<feature type="region of interest" description="Disordered" evidence="8">
    <location>
        <begin position="286"/>
        <end position="323"/>
    </location>
</feature>
<dbReference type="SUPFAM" id="SSF143081">
    <property type="entry name" value="BB1717-like"/>
    <property type="match status" value="1"/>
</dbReference>
<evidence type="ECO:0000256" key="4">
    <source>
        <dbReference type="ARBA" id="ARBA00022801"/>
    </source>
</evidence>
<dbReference type="STRING" id="36022.A0A1V2L8L4"/>
<dbReference type="InterPro" id="IPR003738">
    <property type="entry name" value="SRAP"/>
</dbReference>
<keyword evidence="3" id="KW-0227">DNA damage</keyword>
<feature type="region of interest" description="Disordered" evidence="8">
    <location>
        <begin position="14"/>
        <end position="34"/>
    </location>
</feature>
<dbReference type="Pfam" id="PF02586">
    <property type="entry name" value="SRAP"/>
    <property type="match status" value="1"/>
</dbReference>
<dbReference type="InterPro" id="IPR036590">
    <property type="entry name" value="SRAP-like"/>
</dbReference>
<evidence type="ECO:0000313" key="10">
    <source>
        <dbReference type="Proteomes" id="UP000189513"/>
    </source>
</evidence>
<dbReference type="PANTHER" id="PTHR13604">
    <property type="entry name" value="DC12-RELATED"/>
    <property type="match status" value="1"/>
</dbReference>
<keyword evidence="4" id="KW-0378">Hydrolase</keyword>
<dbReference type="GO" id="GO:0008233">
    <property type="term" value="F:peptidase activity"/>
    <property type="evidence" value="ECO:0007669"/>
    <property type="project" value="UniProtKB-KW"/>
</dbReference>
<dbReference type="Gene3D" id="3.90.1680.10">
    <property type="entry name" value="SOS response associated peptidase-like"/>
    <property type="match status" value="1"/>
</dbReference>
<keyword evidence="7" id="KW-0456">Lyase</keyword>
<evidence type="ECO:0000313" key="9">
    <source>
        <dbReference type="EMBL" id="ONH68193.1"/>
    </source>
</evidence>
<dbReference type="GO" id="GO:0003697">
    <property type="term" value="F:single-stranded DNA binding"/>
    <property type="evidence" value="ECO:0007669"/>
    <property type="project" value="InterPro"/>
</dbReference>
<evidence type="ECO:0000256" key="1">
    <source>
        <dbReference type="ARBA" id="ARBA00008136"/>
    </source>
</evidence>
<dbReference type="OMA" id="KIMSWLH"/>
<reference evidence="10" key="1">
    <citation type="journal article" date="2017" name="Genome Announc.">
        <title>Genome sequences of Cyberlindnera fabianii 65, Pichia kudriavzevii 129, and Saccharomyces cerevisiae 131 isolated from fermented masau fruits in Zimbabwe.</title>
        <authorList>
            <person name="van Rijswijck I.M.H."/>
            <person name="Derks M.F.L."/>
            <person name="Abee T."/>
            <person name="de Ridder D."/>
            <person name="Smid E.J."/>
        </authorList>
    </citation>
    <scope>NUCLEOTIDE SEQUENCE [LARGE SCALE GENOMIC DNA]</scope>
    <source>
        <strain evidence="10">65</strain>
    </source>
</reference>
<evidence type="ECO:0000256" key="8">
    <source>
        <dbReference type="SAM" id="MobiDB-lite"/>
    </source>
</evidence>
<dbReference type="PANTHER" id="PTHR13604:SF0">
    <property type="entry name" value="ABASIC SITE PROCESSING PROTEIN HMCES"/>
    <property type="match status" value="1"/>
</dbReference>
<feature type="compositionally biased region" description="Basic and acidic residues" evidence="8">
    <location>
        <begin position="299"/>
        <end position="314"/>
    </location>
</feature>
<dbReference type="VEuPathDB" id="FungiDB:BON22_2071"/>
<dbReference type="Proteomes" id="UP000189513">
    <property type="component" value="Unassembled WGS sequence"/>
</dbReference>
<evidence type="ECO:0000256" key="5">
    <source>
        <dbReference type="ARBA" id="ARBA00023124"/>
    </source>
</evidence>
<accession>A0A1V2L8L4</accession>
<sequence>MQQQLELENIRLASLHEESQNNTSDRGYNIGPTKHAPVFRIHHDNEGAEEQPDSDRSTDTPSIEYMTWGLIPFWTKELKTSDHFRTFNARKESILDGAKLWKSVRGEHFRCVVPIQGYYEWLHKTSDTTKKVDKIPYYIKRKDNQLMYLAGMCSSANLENGSTVLSYTIVTGPAPKDLEWLHARMPIVMRPGSNEWNRWLGNEKWTDEFGTTCLKAYEHCKQDLEWYEVTRDVGNVKNDGEYLTQEIKKNDISLFFKSGKDTVKSKKPKSTAEKLSSKKARDITSLFAKKNSAKEDEEPSLKREASETIEDRIKKEVKKPKRS</sequence>
<protein>
    <submittedName>
        <fullName evidence="9">Putative SOS response-associated peptidase yoqW</fullName>
    </submittedName>
</protein>
<comment type="caution">
    <text evidence="9">The sequence shown here is derived from an EMBL/GenBank/DDBJ whole genome shotgun (WGS) entry which is preliminary data.</text>
</comment>
<evidence type="ECO:0000256" key="3">
    <source>
        <dbReference type="ARBA" id="ARBA00022763"/>
    </source>
</evidence>
<dbReference type="GO" id="GO:0016829">
    <property type="term" value="F:lyase activity"/>
    <property type="evidence" value="ECO:0007669"/>
    <property type="project" value="UniProtKB-KW"/>
</dbReference>
<dbReference type="AlphaFoldDB" id="A0A1V2L8L4"/>
<keyword evidence="6" id="KW-0238">DNA-binding</keyword>
<evidence type="ECO:0000256" key="2">
    <source>
        <dbReference type="ARBA" id="ARBA00022670"/>
    </source>
</evidence>
<keyword evidence="2" id="KW-0645">Protease</keyword>
<proteinExistence type="inferred from homology"/>
<organism evidence="9 10">
    <name type="scientific">Cyberlindnera fabianii</name>
    <name type="common">Yeast</name>
    <name type="synonym">Hansenula fabianii</name>
    <dbReference type="NCBI Taxonomy" id="36022"/>
    <lineage>
        <taxon>Eukaryota</taxon>
        <taxon>Fungi</taxon>
        <taxon>Dikarya</taxon>
        <taxon>Ascomycota</taxon>
        <taxon>Saccharomycotina</taxon>
        <taxon>Saccharomycetes</taxon>
        <taxon>Phaffomycetales</taxon>
        <taxon>Phaffomycetaceae</taxon>
        <taxon>Cyberlindnera</taxon>
    </lineage>
</organism>
<evidence type="ECO:0000256" key="6">
    <source>
        <dbReference type="ARBA" id="ARBA00023125"/>
    </source>
</evidence>
<name>A0A1V2L8L4_CYBFA</name>
<dbReference type="EMBL" id="MPUK01000003">
    <property type="protein sequence ID" value="ONH68193.1"/>
    <property type="molecule type" value="Genomic_DNA"/>
</dbReference>
<dbReference type="GO" id="GO:0106300">
    <property type="term" value="P:protein-DNA covalent cross-linking repair"/>
    <property type="evidence" value="ECO:0007669"/>
    <property type="project" value="InterPro"/>
</dbReference>
<keyword evidence="5" id="KW-0190">Covalent protein-DNA linkage</keyword>
<evidence type="ECO:0000256" key="7">
    <source>
        <dbReference type="ARBA" id="ARBA00023239"/>
    </source>
</evidence>
<comment type="similarity">
    <text evidence="1">Belongs to the SOS response-associated peptidase family.</text>
</comment>
<gene>
    <name evidence="9" type="ORF">BON22_2071</name>
</gene>
<keyword evidence="10" id="KW-1185">Reference proteome</keyword>
<dbReference type="GO" id="GO:0006508">
    <property type="term" value="P:proteolysis"/>
    <property type="evidence" value="ECO:0007669"/>
    <property type="project" value="UniProtKB-KW"/>
</dbReference>